<organism evidence="1 2">
    <name type="scientific">Acipenser ruthenus</name>
    <name type="common">Sterlet sturgeon</name>
    <dbReference type="NCBI Taxonomy" id="7906"/>
    <lineage>
        <taxon>Eukaryota</taxon>
        <taxon>Metazoa</taxon>
        <taxon>Chordata</taxon>
        <taxon>Craniata</taxon>
        <taxon>Vertebrata</taxon>
        <taxon>Euteleostomi</taxon>
        <taxon>Actinopterygii</taxon>
        <taxon>Chondrostei</taxon>
        <taxon>Acipenseriformes</taxon>
        <taxon>Acipenseridae</taxon>
        <taxon>Acipenser</taxon>
    </lineage>
</organism>
<evidence type="ECO:0000313" key="2">
    <source>
        <dbReference type="Proteomes" id="UP000289886"/>
    </source>
</evidence>
<accession>A0A444URD2</accession>
<dbReference type="EMBL" id="SCEB01014099">
    <property type="protein sequence ID" value="RXM90719.1"/>
    <property type="molecule type" value="Genomic_DNA"/>
</dbReference>
<protein>
    <submittedName>
        <fullName evidence="1">Uncharacterized protein</fullName>
    </submittedName>
</protein>
<reference evidence="1 2" key="1">
    <citation type="submission" date="2019-01" db="EMBL/GenBank/DDBJ databases">
        <title>Draft Genome and Complete Hox-Cluster Characterization of the Sterlet Sturgeon (Acipenser ruthenus).</title>
        <authorList>
            <person name="Wei Q."/>
        </authorList>
    </citation>
    <scope>NUCLEOTIDE SEQUENCE [LARGE SCALE GENOMIC DNA]</scope>
    <source>
        <strain evidence="1">WHYD16114868_AA</strain>
        <tissue evidence="1">Blood</tissue>
    </source>
</reference>
<gene>
    <name evidence="1" type="ORF">EOD39_21916</name>
</gene>
<evidence type="ECO:0000313" key="1">
    <source>
        <dbReference type="EMBL" id="RXM90719.1"/>
    </source>
</evidence>
<dbReference type="AlphaFoldDB" id="A0A444URD2"/>
<comment type="caution">
    <text evidence="1">The sequence shown here is derived from an EMBL/GenBank/DDBJ whole genome shotgun (WGS) entry which is preliminary data.</text>
</comment>
<dbReference type="Proteomes" id="UP000289886">
    <property type="component" value="Unassembled WGS sequence"/>
</dbReference>
<name>A0A444URD2_ACIRT</name>
<keyword evidence="2" id="KW-1185">Reference proteome</keyword>
<proteinExistence type="predicted"/>
<sequence length="151" mass="17177">MADYWFLEDSPELKVVKLLDVVKNAELPVFDSFCLVLGEMGFWYLAQTLQAATKEKDASSSPGKVSDGNNVLKEVLLLPKDDSAVKEDNVRLRRKVQYLKNEYTKRYNNTSHNHFVHLQLGKCKIINTNIVSHSDFTLKGHRANIIPVNVT</sequence>